<keyword evidence="3" id="KW-1185">Reference proteome</keyword>
<dbReference type="Proteomes" id="UP000887159">
    <property type="component" value="Unassembled WGS sequence"/>
</dbReference>
<comment type="caution">
    <text evidence="2">The sequence shown here is derived from an EMBL/GenBank/DDBJ whole genome shotgun (WGS) entry which is preliminary data.</text>
</comment>
<name>A0A8X6RAN0_TRICX</name>
<evidence type="ECO:0000313" key="3">
    <source>
        <dbReference type="Proteomes" id="UP000887159"/>
    </source>
</evidence>
<dbReference type="EMBL" id="BMAU01021004">
    <property type="protein sequence ID" value="GFX86142.1"/>
    <property type="molecule type" value="Genomic_DNA"/>
</dbReference>
<gene>
    <name evidence="2" type="ORF">TNCV_2560241</name>
</gene>
<evidence type="ECO:0000313" key="2">
    <source>
        <dbReference type="EMBL" id="GFX86142.1"/>
    </source>
</evidence>
<feature type="compositionally biased region" description="Basic and acidic residues" evidence="1">
    <location>
        <begin position="29"/>
        <end position="38"/>
    </location>
</feature>
<dbReference type="AlphaFoldDB" id="A0A8X6RAN0"/>
<protein>
    <submittedName>
        <fullName evidence="2">Uncharacterized protein</fullName>
    </submittedName>
</protein>
<feature type="region of interest" description="Disordered" evidence="1">
    <location>
        <begin position="1"/>
        <end position="38"/>
    </location>
</feature>
<organism evidence="2 3">
    <name type="scientific">Trichonephila clavipes</name>
    <name type="common">Golden silk orbweaver</name>
    <name type="synonym">Nephila clavipes</name>
    <dbReference type="NCBI Taxonomy" id="2585209"/>
    <lineage>
        <taxon>Eukaryota</taxon>
        <taxon>Metazoa</taxon>
        <taxon>Ecdysozoa</taxon>
        <taxon>Arthropoda</taxon>
        <taxon>Chelicerata</taxon>
        <taxon>Arachnida</taxon>
        <taxon>Araneae</taxon>
        <taxon>Araneomorphae</taxon>
        <taxon>Entelegynae</taxon>
        <taxon>Araneoidea</taxon>
        <taxon>Nephilidae</taxon>
        <taxon>Trichonephila</taxon>
    </lineage>
</organism>
<feature type="region of interest" description="Disordered" evidence="1">
    <location>
        <begin position="85"/>
        <end position="119"/>
    </location>
</feature>
<feature type="compositionally biased region" description="Basic and acidic residues" evidence="1">
    <location>
        <begin position="85"/>
        <end position="105"/>
    </location>
</feature>
<evidence type="ECO:0000256" key="1">
    <source>
        <dbReference type="SAM" id="MobiDB-lite"/>
    </source>
</evidence>
<reference evidence="2" key="1">
    <citation type="submission" date="2020-08" db="EMBL/GenBank/DDBJ databases">
        <title>Multicomponent nature underlies the extraordinary mechanical properties of spider dragline silk.</title>
        <authorList>
            <person name="Kono N."/>
            <person name="Nakamura H."/>
            <person name="Mori M."/>
            <person name="Yoshida Y."/>
            <person name="Ohtoshi R."/>
            <person name="Malay A.D."/>
            <person name="Moran D.A.P."/>
            <person name="Tomita M."/>
            <person name="Numata K."/>
            <person name="Arakawa K."/>
        </authorList>
    </citation>
    <scope>NUCLEOTIDE SEQUENCE</scope>
</reference>
<sequence length="119" mass="13696">MVSPSHEPSQDAIYDSLPPMEQSTVPESPLKDLLPKSPLKDLLPESPFERFASRRQLFLNHQIHLSRRPMTSRLIRSFIVLHDPGKDEMRKDGTRNEGMRNEGHDIPSFIEDPISDPRI</sequence>
<proteinExistence type="predicted"/>
<accession>A0A8X6RAN0</accession>